<sequence length="449" mass="52234">MLKYGKNIALLKPLPELKKPEPSAIVRFFRHFLDFLGDVVISIIEKVINFATLGIKIVGDLVEIALGAIKDIFINVIFGEKIDWKQIGINTLWRLGTTGYVYAGRKFVKFVKNLSPKASNVLNWFRKTGKSVWNLVKNPSNIPRYVLNKTVYFFTKKMNKSQIFKKLDLKKIKKVIRGIIRHSIGLSVFIKGMINSKNKTDFVIRRGINFLKFGQKRIIKKLFQRNARKNILSLAKNNNQSVKAYEKVLKKADLTWIPFKDSNWIDGVKIASTSWIENENDSKISFYTFFNSEVKKPPLLFIDRPIDEFNSFITAASKGKFYLDNFAWGWEIGKAIKLQEKEQKNTKTYFWIKNLDSKNSKYSKHFLSSISSIEENQEAALEAFRNNFKVLSSTKNRFLGNKMVVQFDNEKIRFYKKMTKSIYNKTLLNNKTVKKTSKIINLKIKPKRL</sequence>
<dbReference type="EMBL" id="CP143578">
    <property type="protein sequence ID" value="WVN21156.1"/>
    <property type="molecule type" value="Genomic_DNA"/>
</dbReference>
<proteinExistence type="predicted"/>
<keyword evidence="2" id="KW-1185">Reference proteome</keyword>
<organism evidence="1 2">
    <name type="scientific">Metamycoplasma gateae</name>
    <dbReference type="NCBI Taxonomy" id="35769"/>
    <lineage>
        <taxon>Bacteria</taxon>
        <taxon>Bacillati</taxon>
        <taxon>Mycoplasmatota</taxon>
        <taxon>Mycoplasmoidales</taxon>
        <taxon>Metamycoplasmataceae</taxon>
        <taxon>Metamycoplasma</taxon>
    </lineage>
</organism>
<reference evidence="1" key="1">
    <citation type="submission" date="2024-01" db="EMBL/GenBank/DDBJ databases">
        <title>Complete genome sequence of Mycoplasma gateae strain 3700.</title>
        <authorList>
            <person name="Spergser J."/>
        </authorList>
    </citation>
    <scope>NUCLEOTIDE SEQUENCE [LARGE SCALE GENOMIC DNA]</scope>
    <source>
        <strain evidence="1">3700</strain>
    </source>
</reference>
<name>A0ABZ2ALX6_9BACT</name>
<accession>A0ABZ2ALX6</accession>
<dbReference type="Proteomes" id="UP001431935">
    <property type="component" value="Chromosome"/>
</dbReference>
<dbReference type="RefSeq" id="WP_330463189.1">
    <property type="nucleotide sequence ID" value="NZ_CP143578.1"/>
</dbReference>
<protein>
    <submittedName>
        <fullName evidence="1">Uncharacterized protein</fullName>
    </submittedName>
</protein>
<evidence type="ECO:0000313" key="1">
    <source>
        <dbReference type="EMBL" id="WVN21156.1"/>
    </source>
</evidence>
<gene>
    <name evidence="1" type="ORF">V2E26_01940</name>
</gene>
<evidence type="ECO:0000313" key="2">
    <source>
        <dbReference type="Proteomes" id="UP001431935"/>
    </source>
</evidence>